<name>A0ABV3RP08_9RHOB</name>
<evidence type="ECO:0000313" key="1">
    <source>
        <dbReference type="EMBL" id="MEW9920706.1"/>
    </source>
</evidence>
<dbReference type="RefSeq" id="WP_367878408.1">
    <property type="nucleotide sequence ID" value="NZ_JBFNXX010000010.1"/>
</dbReference>
<comment type="caution">
    <text evidence="1">The sequence shown here is derived from an EMBL/GenBank/DDBJ whole genome shotgun (WGS) entry which is preliminary data.</text>
</comment>
<keyword evidence="2" id="KW-1185">Reference proteome</keyword>
<proteinExistence type="predicted"/>
<dbReference type="SUPFAM" id="SSF48576">
    <property type="entry name" value="Terpenoid synthases"/>
    <property type="match status" value="1"/>
</dbReference>
<accession>A0ABV3RP08</accession>
<gene>
    <name evidence="1" type="ORF">AB2B41_13910</name>
</gene>
<dbReference type="Proteomes" id="UP001556098">
    <property type="component" value="Unassembled WGS sequence"/>
</dbReference>
<dbReference type="Gene3D" id="1.10.600.10">
    <property type="entry name" value="Farnesyl Diphosphate Synthase"/>
    <property type="match status" value="1"/>
</dbReference>
<dbReference type="Pfam" id="PF00494">
    <property type="entry name" value="SQS_PSY"/>
    <property type="match status" value="1"/>
</dbReference>
<reference evidence="1 2" key="1">
    <citation type="submission" date="2024-07" db="EMBL/GenBank/DDBJ databases">
        <title>Marimonas sp.nov., isolated from tidal-flat sediment.</title>
        <authorList>
            <person name="Jayan J.N."/>
            <person name="Lee S.S."/>
        </authorList>
    </citation>
    <scope>NUCLEOTIDE SEQUENCE [LARGE SCALE GENOMIC DNA]</scope>
    <source>
        <strain evidence="1 2">MJW-29</strain>
    </source>
</reference>
<sequence>MSFDADLNACAALVERADPWRFRAAMAAPVAARRVLFPLYAFNVEVARAPWVTQEPMIAEMRLQWWRDVCEEIAEGKPVRRHEVATPLAAAVTAEDARLLDELVAARRWDVYKDAFEDEGHFTEYMDRTAGHLAWVAARRLGTAEERVVRDAAVAAGIAAWLRAIPELEASGRIPLLDGTRDGVARLAEGALDRLASARKDRAKVSSGAPAALLHVGAAEPVLRAAARDPVAVAEGRLPDPVEADRMKLAFRALTGRW</sequence>
<protein>
    <submittedName>
        <fullName evidence="1">Squalene/phytoene synthase family protein</fullName>
    </submittedName>
</protein>
<dbReference type="InterPro" id="IPR008949">
    <property type="entry name" value="Isoprenoid_synthase_dom_sf"/>
</dbReference>
<dbReference type="InterPro" id="IPR002060">
    <property type="entry name" value="Squ/phyt_synthse"/>
</dbReference>
<dbReference type="EMBL" id="JBFNXX010000010">
    <property type="protein sequence ID" value="MEW9920706.1"/>
    <property type="molecule type" value="Genomic_DNA"/>
</dbReference>
<organism evidence="1 2">
    <name type="scientific">Sulfitobacter sediminis</name>
    <dbReference type="NCBI Taxonomy" id="3234186"/>
    <lineage>
        <taxon>Bacteria</taxon>
        <taxon>Pseudomonadati</taxon>
        <taxon>Pseudomonadota</taxon>
        <taxon>Alphaproteobacteria</taxon>
        <taxon>Rhodobacterales</taxon>
        <taxon>Roseobacteraceae</taxon>
        <taxon>Sulfitobacter</taxon>
    </lineage>
</organism>
<evidence type="ECO:0000313" key="2">
    <source>
        <dbReference type="Proteomes" id="UP001556098"/>
    </source>
</evidence>